<dbReference type="OrthoDB" id="3555369at2759"/>
<evidence type="ECO:0000259" key="1">
    <source>
        <dbReference type="Pfam" id="PF20150"/>
    </source>
</evidence>
<reference evidence="3" key="1">
    <citation type="submission" date="2016-03" db="EMBL/GenBank/DDBJ databases">
        <authorList>
            <person name="Guldener U."/>
        </authorList>
    </citation>
    <scope>NUCLEOTIDE SEQUENCE [LARGE SCALE GENOMIC DNA]</scope>
    <source>
        <strain evidence="3">04CH-RAC-A.6.1</strain>
    </source>
</reference>
<evidence type="ECO:0000313" key="2">
    <source>
        <dbReference type="EMBL" id="CZS95594.1"/>
    </source>
</evidence>
<protein>
    <recommendedName>
        <fullName evidence="1">2EXR domain-containing protein</fullName>
    </recommendedName>
</protein>
<accession>A0A1E1KFQ7</accession>
<dbReference type="Pfam" id="PF20150">
    <property type="entry name" value="2EXR"/>
    <property type="match status" value="1"/>
</dbReference>
<proteinExistence type="predicted"/>
<gene>
    <name evidence="2" type="ORF">RAG0_05195</name>
</gene>
<dbReference type="Proteomes" id="UP000178912">
    <property type="component" value="Unassembled WGS sequence"/>
</dbReference>
<dbReference type="InterPro" id="IPR045518">
    <property type="entry name" value="2EXR"/>
</dbReference>
<sequence length="285" mass="32404">MSTAMPNSPIGAYGKVETEKMFTVFPKLPTELRDSIWYFSGTPTSCCFLLSLQNSFSFFKDIFTQANAYPQCVQERAIVPRLVHWRPGGGKALGILHASNECHNSTRGRYMCCHITLGRQYQYAIFINFNIDTVYRQQGGLPNMNRMYNFPSQPIDLLDRFSSSVIIKADMWWNVQPWIQYLKVLTIPLDVAAKSNRHDPPVPTICCKIFAMCPDLEKLNIVLHGRLDKGAALDQLVRNEIGDQSNAEQQRLKRIVIDDIQKFQADSKLLGLDQGFLEHVSIPAN</sequence>
<feature type="domain" description="2EXR" evidence="1">
    <location>
        <begin position="22"/>
        <end position="134"/>
    </location>
</feature>
<name>A0A1E1KFQ7_9HELO</name>
<dbReference type="AlphaFoldDB" id="A0A1E1KFQ7"/>
<evidence type="ECO:0000313" key="3">
    <source>
        <dbReference type="Proteomes" id="UP000178912"/>
    </source>
</evidence>
<dbReference type="EMBL" id="FJUX01000023">
    <property type="protein sequence ID" value="CZS95594.1"/>
    <property type="molecule type" value="Genomic_DNA"/>
</dbReference>
<keyword evidence="3" id="KW-1185">Reference proteome</keyword>
<organism evidence="2 3">
    <name type="scientific">Rhynchosporium agropyri</name>
    <dbReference type="NCBI Taxonomy" id="914238"/>
    <lineage>
        <taxon>Eukaryota</taxon>
        <taxon>Fungi</taxon>
        <taxon>Dikarya</taxon>
        <taxon>Ascomycota</taxon>
        <taxon>Pezizomycotina</taxon>
        <taxon>Leotiomycetes</taxon>
        <taxon>Helotiales</taxon>
        <taxon>Ploettnerulaceae</taxon>
        <taxon>Rhynchosporium</taxon>
    </lineage>
</organism>